<proteinExistence type="predicted"/>
<dbReference type="GO" id="GO:0003700">
    <property type="term" value="F:DNA-binding transcription factor activity"/>
    <property type="evidence" value="ECO:0007669"/>
    <property type="project" value="InterPro"/>
</dbReference>
<dbReference type="EMBL" id="CXST01000001">
    <property type="protein sequence ID" value="CTQ43740.1"/>
    <property type="molecule type" value="Genomic_DNA"/>
</dbReference>
<evidence type="ECO:0000259" key="4">
    <source>
        <dbReference type="PROSITE" id="PS50949"/>
    </source>
</evidence>
<sequence>MMLIAFRRAKRRQNGTRAVRTMKDTMITRTPVPQSIARKLQEMILSGALKSGEKIPSQREMSEEFGVSRASLREALLTLETIGLIKTEAGRGTFVVGTGSGKTMSDWKFAEEHSLQEVFETRLVLEGEIAAHAAGRLSEDDLDRLSQLTDLMEQAWSNRDFLSNVDADLEFHDLIARRCRNRMIAGLYDQVRKLLTETQRQPIPITDPLRMRASLAEHRVIVAELRKGDAEAARTAMRSHVANTALCAGFEIV</sequence>
<dbReference type="Pfam" id="PF00392">
    <property type="entry name" value="GntR"/>
    <property type="match status" value="1"/>
</dbReference>
<keyword evidence="6" id="KW-1185">Reference proteome</keyword>
<dbReference type="InterPro" id="IPR036388">
    <property type="entry name" value="WH-like_DNA-bd_sf"/>
</dbReference>
<dbReference type="SMART" id="SM00345">
    <property type="entry name" value="HTH_GNTR"/>
    <property type="match status" value="1"/>
</dbReference>
<dbReference type="PRINTS" id="PR00035">
    <property type="entry name" value="HTHGNTR"/>
</dbReference>
<dbReference type="Gene3D" id="1.20.120.530">
    <property type="entry name" value="GntR ligand-binding domain-like"/>
    <property type="match status" value="1"/>
</dbReference>
<feature type="domain" description="HTH gntR-type" evidence="4">
    <location>
        <begin position="30"/>
        <end position="98"/>
    </location>
</feature>
<dbReference type="PANTHER" id="PTHR43537">
    <property type="entry name" value="TRANSCRIPTIONAL REGULATOR, GNTR FAMILY"/>
    <property type="match status" value="1"/>
</dbReference>
<dbReference type="Proteomes" id="UP000048926">
    <property type="component" value="Unassembled WGS sequence"/>
</dbReference>
<dbReference type="Pfam" id="PF07729">
    <property type="entry name" value="FCD"/>
    <property type="match status" value="1"/>
</dbReference>
<evidence type="ECO:0000313" key="5">
    <source>
        <dbReference type="EMBL" id="CTQ43740.1"/>
    </source>
</evidence>
<dbReference type="SUPFAM" id="SSF48008">
    <property type="entry name" value="GntR ligand-binding domain-like"/>
    <property type="match status" value="1"/>
</dbReference>
<evidence type="ECO:0000256" key="1">
    <source>
        <dbReference type="ARBA" id="ARBA00023015"/>
    </source>
</evidence>
<dbReference type="InterPro" id="IPR011711">
    <property type="entry name" value="GntR_C"/>
</dbReference>
<evidence type="ECO:0000313" key="6">
    <source>
        <dbReference type="Proteomes" id="UP000048926"/>
    </source>
</evidence>
<dbReference type="InterPro" id="IPR036390">
    <property type="entry name" value="WH_DNA-bd_sf"/>
</dbReference>
<dbReference type="PANTHER" id="PTHR43537:SF5">
    <property type="entry name" value="UXU OPERON TRANSCRIPTIONAL REGULATOR"/>
    <property type="match status" value="1"/>
</dbReference>
<keyword evidence="2" id="KW-0238">DNA-binding</keyword>
<dbReference type="SMART" id="SM00895">
    <property type="entry name" value="FCD"/>
    <property type="match status" value="1"/>
</dbReference>
<dbReference type="SUPFAM" id="SSF46785">
    <property type="entry name" value="Winged helix' DNA-binding domain"/>
    <property type="match status" value="1"/>
</dbReference>
<dbReference type="STRING" id="187304.B0E33_18545"/>
<evidence type="ECO:0000256" key="3">
    <source>
        <dbReference type="ARBA" id="ARBA00023163"/>
    </source>
</evidence>
<dbReference type="AlphaFoldDB" id="A0A0M6Y4K7"/>
<dbReference type="InterPro" id="IPR000524">
    <property type="entry name" value="Tscrpt_reg_HTH_GntR"/>
</dbReference>
<dbReference type="InterPro" id="IPR008920">
    <property type="entry name" value="TF_FadR/GntR_C"/>
</dbReference>
<organism evidence="5 6">
    <name type="scientific">Roseibium aggregatum</name>
    <dbReference type="NCBI Taxonomy" id="187304"/>
    <lineage>
        <taxon>Bacteria</taxon>
        <taxon>Pseudomonadati</taxon>
        <taxon>Pseudomonadota</taxon>
        <taxon>Alphaproteobacteria</taxon>
        <taxon>Hyphomicrobiales</taxon>
        <taxon>Stappiaceae</taxon>
        <taxon>Roseibium</taxon>
    </lineage>
</organism>
<accession>A0A0M6Y4K7</accession>
<reference evidence="6" key="1">
    <citation type="submission" date="2015-07" db="EMBL/GenBank/DDBJ databases">
        <authorList>
            <person name="Rodrigo-Torres Lidia"/>
            <person name="Arahal R.David."/>
        </authorList>
    </citation>
    <scope>NUCLEOTIDE SEQUENCE [LARGE SCALE GENOMIC DNA]</scope>
    <source>
        <strain evidence="6">CECT 4801</strain>
    </source>
</reference>
<keyword evidence="1" id="KW-0805">Transcription regulation</keyword>
<evidence type="ECO:0000256" key="2">
    <source>
        <dbReference type="ARBA" id="ARBA00023125"/>
    </source>
</evidence>
<name>A0A0M6Y4K7_9HYPH</name>
<gene>
    <name evidence="5" type="primary">pdhR_1</name>
    <name evidence="5" type="ORF">LAL4801_02182</name>
</gene>
<dbReference type="PROSITE" id="PS50949">
    <property type="entry name" value="HTH_GNTR"/>
    <property type="match status" value="1"/>
</dbReference>
<dbReference type="GO" id="GO:0003677">
    <property type="term" value="F:DNA binding"/>
    <property type="evidence" value="ECO:0007669"/>
    <property type="project" value="UniProtKB-KW"/>
</dbReference>
<keyword evidence="3" id="KW-0804">Transcription</keyword>
<keyword evidence="5" id="KW-0670">Pyruvate</keyword>
<dbReference type="Gene3D" id="1.10.10.10">
    <property type="entry name" value="Winged helix-like DNA-binding domain superfamily/Winged helix DNA-binding domain"/>
    <property type="match status" value="1"/>
</dbReference>
<dbReference type="CDD" id="cd07377">
    <property type="entry name" value="WHTH_GntR"/>
    <property type="match status" value="1"/>
</dbReference>
<protein>
    <submittedName>
        <fullName evidence="5">Pyruvate dehydrogenase complex repressor</fullName>
    </submittedName>
</protein>